<proteinExistence type="predicted"/>
<evidence type="ECO:0008006" key="4">
    <source>
        <dbReference type="Google" id="ProtNLM"/>
    </source>
</evidence>
<evidence type="ECO:0000313" key="3">
    <source>
        <dbReference type="Proteomes" id="UP000006352"/>
    </source>
</evidence>
<dbReference type="AlphaFoldDB" id="J4IAN1"/>
<reference evidence="2 3" key="1">
    <citation type="journal article" date="2012" name="Appl. Environ. Microbiol.">
        <title>Short-read sequencing for genomic analysis of the brown rot fungus Fibroporia radiculosa.</title>
        <authorList>
            <person name="Tang J.D."/>
            <person name="Perkins A.D."/>
            <person name="Sonstegard T.S."/>
            <person name="Schroeder S.G."/>
            <person name="Burgess S.C."/>
            <person name="Diehl S.V."/>
        </authorList>
    </citation>
    <scope>NUCLEOTIDE SEQUENCE [LARGE SCALE GENOMIC DNA]</scope>
    <source>
        <strain evidence="2 3">TFFH 294</strain>
    </source>
</reference>
<dbReference type="OrthoDB" id="2751365at2759"/>
<gene>
    <name evidence="2" type="ORF">FIBRA_05325</name>
</gene>
<sequence length="580" mass="65942">MSIEKMNRVTIQSATYRALSISDAILAVVFRYVEQPSVVYTAHGLPILTRERDIASLANAARVCKLFSDAALSVLWGDLPSLVFLFKILTSLVEQRSDGGIAYVLHQPLHDQEWFRFKYYARKVRTSRLVSFTTIDSSVFSQIRRRSGGQPILPGMILFRWERNHLSELSRLPELLSQSLLILEVYLGQNQAETNAYDSTLGYFFSSLNLTSPFLREAYLHFSSWSYLVPSLAGFTRLRTLQITLIDGPIADALRSCAFLDNLLDFSMEMSHQTLGNEASVAVAETSGFRRLQRLALIGSTDLVNAILQCISSSNLSSIAIDYNYWGNCHAEDIEVHYRILNLFGTKFHLSLRKLNIQYSFIYFELHTPSLESFLSPLFPIQGLERLTFDVRQVISCGDEIIRLVATTWPRIQYVYIESFPPVGNEDVPTPSISTLVNFAHHCPELRYLHFTGPYFQPPLSDSAQEHTSDPEFPMSHALQVLYLDIDPDQSLASRLEIAKYIDRTFPHLQFPKANVEKVSSMDSDDDESNEGWVSLELMVLALQSARRTQAQRKDEPQGTHHNDSLADLEFEEEWLGLEV</sequence>
<keyword evidence="3" id="KW-1185">Reference proteome</keyword>
<dbReference type="SUPFAM" id="SSF52047">
    <property type="entry name" value="RNI-like"/>
    <property type="match status" value="1"/>
</dbReference>
<dbReference type="Gene3D" id="3.80.10.10">
    <property type="entry name" value="Ribonuclease Inhibitor"/>
    <property type="match status" value="1"/>
</dbReference>
<dbReference type="EMBL" id="HE797104">
    <property type="protein sequence ID" value="CCM03201.1"/>
    <property type="molecule type" value="Genomic_DNA"/>
</dbReference>
<feature type="compositionally biased region" description="Basic and acidic residues" evidence="1">
    <location>
        <begin position="552"/>
        <end position="565"/>
    </location>
</feature>
<protein>
    <recommendedName>
        <fullName evidence="4">F-box domain-containing protein</fullName>
    </recommendedName>
</protein>
<dbReference type="RefSeq" id="XP_012182484.1">
    <property type="nucleotide sequence ID" value="XM_012327094.1"/>
</dbReference>
<feature type="region of interest" description="Disordered" evidence="1">
    <location>
        <begin position="547"/>
        <end position="566"/>
    </location>
</feature>
<accession>J4IAN1</accession>
<organism evidence="2 3">
    <name type="scientific">Fibroporia radiculosa</name>
    <dbReference type="NCBI Taxonomy" id="599839"/>
    <lineage>
        <taxon>Eukaryota</taxon>
        <taxon>Fungi</taxon>
        <taxon>Dikarya</taxon>
        <taxon>Basidiomycota</taxon>
        <taxon>Agaricomycotina</taxon>
        <taxon>Agaricomycetes</taxon>
        <taxon>Polyporales</taxon>
        <taxon>Fibroporiaceae</taxon>
        <taxon>Fibroporia</taxon>
    </lineage>
</organism>
<evidence type="ECO:0000313" key="2">
    <source>
        <dbReference type="EMBL" id="CCM03201.1"/>
    </source>
</evidence>
<dbReference type="STRING" id="599839.J4IAN1"/>
<dbReference type="GeneID" id="24098112"/>
<dbReference type="HOGENOM" id="CLU_021164_3_2_1"/>
<dbReference type="InParanoid" id="J4IAN1"/>
<dbReference type="InterPro" id="IPR032675">
    <property type="entry name" value="LRR_dom_sf"/>
</dbReference>
<dbReference type="Proteomes" id="UP000006352">
    <property type="component" value="Unassembled WGS sequence"/>
</dbReference>
<evidence type="ECO:0000256" key="1">
    <source>
        <dbReference type="SAM" id="MobiDB-lite"/>
    </source>
</evidence>
<name>J4IAN1_9APHY</name>